<evidence type="ECO:0000256" key="3">
    <source>
        <dbReference type="ARBA" id="ARBA00005641"/>
    </source>
</evidence>
<dbReference type="CAZy" id="GH5">
    <property type="family name" value="Glycoside Hydrolase Family 5"/>
</dbReference>
<feature type="domain" description="Glycoside hydrolase family 5" evidence="9">
    <location>
        <begin position="105"/>
        <end position="397"/>
    </location>
</feature>
<dbReference type="Gene3D" id="3.20.20.80">
    <property type="entry name" value="Glycosidases"/>
    <property type="match status" value="1"/>
</dbReference>
<dbReference type="OrthoDB" id="406631at2759"/>
<keyword evidence="11" id="KW-1185">Reference proteome</keyword>
<dbReference type="Proteomes" id="UP000002668">
    <property type="component" value="Genome"/>
</dbReference>
<dbReference type="EMBL" id="FP929105">
    <property type="protein sequence ID" value="CBX93149.1"/>
    <property type="molecule type" value="Genomic_DNA"/>
</dbReference>
<dbReference type="VEuPathDB" id="FungiDB:LEMA_P040500.1"/>
<reference evidence="11" key="1">
    <citation type="journal article" date="2011" name="Nat. Commun.">
        <title>Effector diversification within compartments of the Leptosphaeria maculans genome affected by Repeat-Induced Point mutations.</title>
        <authorList>
            <person name="Rouxel T."/>
            <person name="Grandaubert J."/>
            <person name="Hane J.K."/>
            <person name="Hoede C."/>
            <person name="van de Wouw A.P."/>
            <person name="Couloux A."/>
            <person name="Dominguez V."/>
            <person name="Anthouard V."/>
            <person name="Bally P."/>
            <person name="Bourras S."/>
            <person name="Cozijnsen A.J."/>
            <person name="Ciuffetti L.M."/>
            <person name="Degrave A."/>
            <person name="Dilmaghani A."/>
            <person name="Duret L."/>
            <person name="Fudal I."/>
            <person name="Goodwin S.B."/>
            <person name="Gout L."/>
            <person name="Glaser N."/>
            <person name="Linglin J."/>
            <person name="Kema G.H.J."/>
            <person name="Lapalu N."/>
            <person name="Lawrence C.B."/>
            <person name="May K."/>
            <person name="Meyer M."/>
            <person name="Ollivier B."/>
            <person name="Poulain J."/>
            <person name="Schoch C.L."/>
            <person name="Simon A."/>
            <person name="Spatafora J.W."/>
            <person name="Stachowiak A."/>
            <person name="Turgeon B.G."/>
            <person name="Tyler B.M."/>
            <person name="Vincent D."/>
            <person name="Weissenbach J."/>
            <person name="Amselem J."/>
            <person name="Quesneville H."/>
            <person name="Oliver R.P."/>
            <person name="Wincker P."/>
            <person name="Balesdent M.-H."/>
            <person name="Howlett B.J."/>
        </authorList>
    </citation>
    <scope>NUCLEOTIDE SEQUENCE [LARGE SCALE GENOMIC DNA]</scope>
    <source>
        <strain evidence="11">JN3 / isolate v23.1.3 / race Av1-4-5-6-7-8</strain>
    </source>
</reference>
<dbReference type="Pfam" id="PF26410">
    <property type="entry name" value="GH5_mannosidase"/>
    <property type="match status" value="1"/>
</dbReference>
<dbReference type="GO" id="GO:0016985">
    <property type="term" value="F:mannan endo-1,4-beta-mannosidase activity"/>
    <property type="evidence" value="ECO:0007669"/>
    <property type="project" value="UniProtKB-EC"/>
</dbReference>
<evidence type="ECO:0000256" key="4">
    <source>
        <dbReference type="ARBA" id="ARBA00012706"/>
    </source>
</evidence>
<comment type="similarity">
    <text evidence="3">Belongs to the glycosyl hydrolase 5 (cellulase A) family.</text>
</comment>
<evidence type="ECO:0000256" key="1">
    <source>
        <dbReference type="ARBA" id="ARBA00001678"/>
    </source>
</evidence>
<evidence type="ECO:0000256" key="2">
    <source>
        <dbReference type="ARBA" id="ARBA00004613"/>
    </source>
</evidence>
<dbReference type="GO" id="GO:0005576">
    <property type="term" value="C:extracellular region"/>
    <property type="evidence" value="ECO:0007669"/>
    <property type="project" value="UniProtKB-SubCell"/>
</dbReference>
<dbReference type="InParanoid" id="E4ZPC4"/>
<dbReference type="InterPro" id="IPR045053">
    <property type="entry name" value="MAN-like"/>
</dbReference>
<dbReference type="GO" id="GO:0046355">
    <property type="term" value="P:mannan catabolic process"/>
    <property type="evidence" value="ECO:0007669"/>
    <property type="project" value="UniProtKB-ARBA"/>
</dbReference>
<dbReference type="GeneID" id="13282853"/>
<comment type="subcellular location">
    <subcellularLocation>
        <location evidence="2">Secreted</location>
    </subcellularLocation>
</comment>
<dbReference type="FunFam" id="3.20.20.80:FF:000076">
    <property type="entry name" value="Mannan endo-1,4-beta-mannosidase A"/>
    <property type="match status" value="1"/>
</dbReference>
<dbReference type="HOGENOM" id="CLU_031603_4_1_1"/>
<dbReference type="eggNOG" id="ENOG502QS4Q">
    <property type="taxonomic scope" value="Eukaryota"/>
</dbReference>
<comment type="catalytic activity">
    <reaction evidence="1">
        <text>Random hydrolysis of (1-&gt;4)-beta-D-mannosidic linkages in mannans, galactomannans and glucomannans.</text>
        <dbReference type="EC" id="3.2.1.78"/>
    </reaction>
</comment>
<dbReference type="STRING" id="985895.E4ZPC4"/>
<evidence type="ECO:0000313" key="11">
    <source>
        <dbReference type="Proteomes" id="UP000002668"/>
    </source>
</evidence>
<evidence type="ECO:0000256" key="5">
    <source>
        <dbReference type="ARBA" id="ARBA00022525"/>
    </source>
</evidence>
<evidence type="ECO:0000256" key="6">
    <source>
        <dbReference type="ARBA" id="ARBA00022729"/>
    </source>
</evidence>
<gene>
    <name evidence="10" type="ORF">LEMA_P040500.1</name>
</gene>
<dbReference type="PANTHER" id="PTHR31451">
    <property type="match status" value="1"/>
</dbReference>
<name>E4ZPC4_LEPMJ</name>
<dbReference type="OMA" id="YNWIEST"/>
<dbReference type="PANTHER" id="PTHR31451:SF39">
    <property type="entry name" value="MANNAN ENDO-1,4-BETA-MANNOSIDASE 1"/>
    <property type="match status" value="1"/>
</dbReference>
<protein>
    <recommendedName>
        <fullName evidence="4">mannan endo-1,4-beta-mannosidase</fullName>
        <ecNumber evidence="4">3.2.1.78</ecNumber>
    </recommendedName>
</protein>
<dbReference type="EC" id="3.2.1.78" evidence="4"/>
<keyword evidence="5" id="KW-0964">Secreted</keyword>
<evidence type="ECO:0000313" key="10">
    <source>
        <dbReference type="EMBL" id="CBX93149.1"/>
    </source>
</evidence>
<keyword evidence="7" id="KW-0378">Hydrolase</keyword>
<evidence type="ECO:0000256" key="8">
    <source>
        <dbReference type="ARBA" id="ARBA00023295"/>
    </source>
</evidence>
<dbReference type="SUPFAM" id="SSF51445">
    <property type="entry name" value="(Trans)glycosidases"/>
    <property type="match status" value="1"/>
</dbReference>
<keyword evidence="8" id="KW-0326">Glycosidase</keyword>
<dbReference type="AlphaFoldDB" id="E4ZPC4"/>
<evidence type="ECO:0000256" key="7">
    <source>
        <dbReference type="ARBA" id="ARBA00022801"/>
    </source>
</evidence>
<keyword evidence="6" id="KW-0732">Signal</keyword>
<sequence length="460" mass="50657">MQMVDQDRYTSMVMSCCEDGLSWSRHCLAFPGYIISQVDMLSEPCQLLNTAMPKAARKWMLRLGSDRAQSFNIASNMKSSVLLSLVTAALAVPTAVDLSPRASIAKTDGLKFNIDGVTKYYAGTNSYWIPFLTNDNDVDVIMGHLATSGQKILRVWGFNDVTSIPSSGTVYFQAFSGSSVTINTGANGLQRLDAVVKAAEKHNIKLIISKFSPSHGLESDFVNNWTDYGGMAAYFSACGVSSNEQWYKAAKCQNMYQAYIKAVMGRYRNSNAVFAWELANEPRCKSCQTSVLTDWIRKTSDYIRSLDSDHMITVGDEGFGLAGDGSYPYQFSEGVDWAANLALPNISFGTFHLYPGSWGVSNAWGNGWIEAHAKICAQLKKPCLFEEYGVSQAADHCPVESEWQRTSLGLKDAGMAGDLFWQLGDVIPSSGQQTHNDGHTIYYGSADWKCLVDEHVKRIG</sequence>
<accession>E4ZPC4</accession>
<evidence type="ECO:0000259" key="9">
    <source>
        <dbReference type="Pfam" id="PF26410"/>
    </source>
</evidence>
<proteinExistence type="inferred from homology"/>
<dbReference type="InterPro" id="IPR001547">
    <property type="entry name" value="Glyco_hydro_5"/>
</dbReference>
<organism evidence="11">
    <name type="scientific">Leptosphaeria maculans (strain JN3 / isolate v23.1.3 / race Av1-4-5-6-7-8)</name>
    <name type="common">Blackleg fungus</name>
    <name type="synonym">Phoma lingam</name>
    <dbReference type="NCBI Taxonomy" id="985895"/>
    <lineage>
        <taxon>Eukaryota</taxon>
        <taxon>Fungi</taxon>
        <taxon>Dikarya</taxon>
        <taxon>Ascomycota</taxon>
        <taxon>Pezizomycotina</taxon>
        <taxon>Dothideomycetes</taxon>
        <taxon>Pleosporomycetidae</taxon>
        <taxon>Pleosporales</taxon>
        <taxon>Pleosporineae</taxon>
        <taxon>Leptosphaeriaceae</taxon>
        <taxon>Plenodomus</taxon>
        <taxon>Plenodomus lingam/Leptosphaeria maculans species complex</taxon>
    </lineage>
</organism>
<dbReference type="InterPro" id="IPR017853">
    <property type="entry name" value="GH"/>
</dbReference>